<feature type="transmembrane region" description="Helical" evidence="9">
    <location>
        <begin position="217"/>
        <end position="239"/>
    </location>
</feature>
<evidence type="ECO:0000256" key="5">
    <source>
        <dbReference type="ARBA" id="ARBA00022927"/>
    </source>
</evidence>
<dbReference type="InterPro" id="IPR030659">
    <property type="entry name" value="SecY_CS"/>
</dbReference>
<feature type="transmembrane region" description="Helical" evidence="9">
    <location>
        <begin position="166"/>
        <end position="185"/>
    </location>
</feature>
<dbReference type="GO" id="GO:0005886">
    <property type="term" value="C:plasma membrane"/>
    <property type="evidence" value="ECO:0007669"/>
    <property type="project" value="UniProtKB-SubCell"/>
</dbReference>
<dbReference type="SUPFAM" id="SSF103491">
    <property type="entry name" value="Preprotein translocase SecY subunit"/>
    <property type="match status" value="1"/>
</dbReference>
<keyword evidence="7 9" id="KW-0811">Translocation</keyword>
<dbReference type="GO" id="GO:0065002">
    <property type="term" value="P:intracellular protein transmembrane transport"/>
    <property type="evidence" value="ECO:0007669"/>
    <property type="project" value="UniProtKB-UniRule"/>
</dbReference>
<comment type="caution">
    <text evidence="9">Lacks conserved residue(s) required for the propagation of feature annotation.</text>
</comment>
<feature type="transmembrane region" description="Helical" evidence="9">
    <location>
        <begin position="71"/>
        <end position="90"/>
    </location>
</feature>
<keyword evidence="8 9" id="KW-0472">Membrane</keyword>
<dbReference type="HAMAP" id="MF_01465">
    <property type="entry name" value="SecY"/>
    <property type="match status" value="1"/>
</dbReference>
<gene>
    <name evidence="9" type="primary">secY</name>
    <name evidence="11" type="ORF">BWY73_00986</name>
</gene>
<comment type="similarity">
    <text evidence="2 9 10">Belongs to the SecY/SEC61-alpha family.</text>
</comment>
<dbReference type="PRINTS" id="PR00303">
    <property type="entry name" value="SECYTRNLCASE"/>
</dbReference>
<organism evidence="11">
    <name type="scientific">candidate division TA06 bacterium ADurb.Bin417</name>
    <dbReference type="NCBI Taxonomy" id="1852828"/>
    <lineage>
        <taxon>Bacteria</taxon>
        <taxon>Bacteria division TA06</taxon>
    </lineage>
</organism>
<comment type="function">
    <text evidence="9">The central subunit of the protein translocation channel SecYEG. Consists of two halves formed by TMs 1-5 and 6-10. These two domains form a lateral gate at the front which open onto the bilayer between TMs 2 and 7, and are clamped together by SecE at the back. The channel is closed by both a pore ring composed of hydrophobic SecY resides and a short helix (helix 2A) on the extracellular side of the membrane which forms a plug. The plug probably moves laterally to allow the channel to open. The ring and the pore may move independently.</text>
</comment>
<feature type="transmembrane region" description="Helical" evidence="9">
    <location>
        <begin position="245"/>
        <end position="266"/>
    </location>
</feature>
<protein>
    <recommendedName>
        <fullName evidence="9">Protein translocase subunit SecY</fullName>
    </recommendedName>
</protein>
<evidence type="ECO:0000256" key="3">
    <source>
        <dbReference type="ARBA" id="ARBA00022448"/>
    </source>
</evidence>
<sequence>MVQPGWAFRIIATITLTAGTMFLMWLGEQITEKGIGNGISLIITLGILSRYPTAVKQMLEFLRTGRLSGLTLILLAILIVLVVAATIMLIEGERRIPVQYARRMVGRRQYGGQSTYLPVKVNQGGVIPLIFAVSILLFPATILRFYKGPLAVKLAGYLNPGGWLYTILYALLAVFFCYFYAAVSFKPDNVADDLRKYGGFIAGIRPGKTTGDYLERILLYITFPGALFLVAIALFPNLVMSVFRIPYLVASLFGGVGLLIVVAVLIETMRQIEAHLVMRHYEGFLKKARIR</sequence>
<dbReference type="InterPro" id="IPR002208">
    <property type="entry name" value="SecY/SEC61-alpha"/>
</dbReference>
<evidence type="ECO:0000256" key="9">
    <source>
        <dbReference type="HAMAP-Rule" id="MF_01465"/>
    </source>
</evidence>
<evidence type="ECO:0000313" key="11">
    <source>
        <dbReference type="EMBL" id="OPZ91877.1"/>
    </source>
</evidence>
<name>A0A1V5MF52_UNCT6</name>
<dbReference type="InterPro" id="IPR023201">
    <property type="entry name" value="SecY_dom_sf"/>
</dbReference>
<comment type="subcellular location">
    <subcellularLocation>
        <location evidence="9">Cell membrane</location>
        <topology evidence="9">Multi-pass membrane protein</topology>
    </subcellularLocation>
    <subcellularLocation>
        <location evidence="1">Membrane</location>
        <topology evidence="1">Multi-pass membrane protein</topology>
    </subcellularLocation>
</comment>
<keyword evidence="6 9" id="KW-1133">Transmembrane helix</keyword>
<dbReference type="GO" id="GO:0006605">
    <property type="term" value="P:protein targeting"/>
    <property type="evidence" value="ECO:0007669"/>
    <property type="project" value="UniProtKB-UniRule"/>
</dbReference>
<dbReference type="AlphaFoldDB" id="A0A1V5MF52"/>
<dbReference type="PROSITE" id="PS00756">
    <property type="entry name" value="SECY_2"/>
    <property type="match status" value="1"/>
</dbReference>
<feature type="transmembrane region" description="Helical" evidence="9">
    <location>
        <begin position="6"/>
        <end position="27"/>
    </location>
</feature>
<dbReference type="GO" id="GO:0043952">
    <property type="term" value="P:protein transport by the Sec complex"/>
    <property type="evidence" value="ECO:0007669"/>
    <property type="project" value="UniProtKB-UniRule"/>
</dbReference>
<evidence type="ECO:0000256" key="8">
    <source>
        <dbReference type="ARBA" id="ARBA00023136"/>
    </source>
</evidence>
<dbReference type="Pfam" id="PF00344">
    <property type="entry name" value="SecY"/>
    <property type="match status" value="1"/>
</dbReference>
<keyword evidence="5 9" id="KW-0653">Protein transport</keyword>
<evidence type="ECO:0000256" key="4">
    <source>
        <dbReference type="ARBA" id="ARBA00022692"/>
    </source>
</evidence>
<evidence type="ECO:0000256" key="1">
    <source>
        <dbReference type="ARBA" id="ARBA00004141"/>
    </source>
</evidence>
<dbReference type="NCBIfam" id="TIGR00967">
    <property type="entry name" value="3a0501s007"/>
    <property type="match status" value="1"/>
</dbReference>
<reference evidence="11" key="1">
    <citation type="submission" date="2017-02" db="EMBL/GenBank/DDBJ databases">
        <title>Delving into the versatile metabolic prowess of the omnipresent phylum Bacteroidetes.</title>
        <authorList>
            <person name="Nobu M.K."/>
            <person name="Mei R."/>
            <person name="Narihiro T."/>
            <person name="Kuroda K."/>
            <person name="Liu W.-T."/>
        </authorList>
    </citation>
    <scope>NUCLEOTIDE SEQUENCE</scope>
    <source>
        <strain evidence="11">ADurb.Bin417</strain>
    </source>
</reference>
<keyword evidence="3 9" id="KW-0813">Transport</keyword>
<proteinExistence type="inferred from homology"/>
<dbReference type="Gene3D" id="1.10.3370.10">
    <property type="entry name" value="SecY subunit domain"/>
    <property type="match status" value="1"/>
</dbReference>
<accession>A0A1V5MF52</accession>
<evidence type="ECO:0000256" key="6">
    <source>
        <dbReference type="ARBA" id="ARBA00022989"/>
    </source>
</evidence>
<evidence type="ECO:0000256" key="2">
    <source>
        <dbReference type="ARBA" id="ARBA00005751"/>
    </source>
</evidence>
<keyword evidence="4 9" id="KW-0812">Transmembrane</keyword>
<dbReference type="EMBL" id="MWAK01000146">
    <property type="protein sequence ID" value="OPZ91877.1"/>
    <property type="molecule type" value="Genomic_DNA"/>
</dbReference>
<evidence type="ECO:0000256" key="7">
    <source>
        <dbReference type="ARBA" id="ARBA00023010"/>
    </source>
</evidence>
<comment type="subunit">
    <text evidence="9">Component of the Sec protein translocase complex. Heterotrimer consisting of SecY, SecE and SecG subunits. The heterotrimers can form oligomers, although 1 heterotrimer is thought to be able to translocate proteins. Interacts with the ribosome. Interacts with SecDF, and other proteins may be involved. Interacts with SecA.</text>
</comment>
<feature type="transmembrane region" description="Helical" evidence="9">
    <location>
        <begin position="126"/>
        <end position="146"/>
    </location>
</feature>
<keyword evidence="9" id="KW-1003">Cell membrane</keyword>
<dbReference type="PANTHER" id="PTHR10906">
    <property type="entry name" value="SECY/SEC61-ALPHA FAMILY MEMBER"/>
    <property type="match status" value="1"/>
</dbReference>
<dbReference type="Proteomes" id="UP000485484">
    <property type="component" value="Unassembled WGS sequence"/>
</dbReference>
<feature type="transmembrane region" description="Helical" evidence="9">
    <location>
        <begin position="34"/>
        <end position="51"/>
    </location>
</feature>
<dbReference type="InterPro" id="IPR026593">
    <property type="entry name" value="SecY"/>
</dbReference>
<comment type="caution">
    <text evidence="11">The sequence shown here is derived from an EMBL/GenBank/DDBJ whole genome shotgun (WGS) entry which is preliminary data.</text>
</comment>
<evidence type="ECO:0000256" key="10">
    <source>
        <dbReference type="RuleBase" id="RU004349"/>
    </source>
</evidence>